<dbReference type="InterPro" id="IPR004358">
    <property type="entry name" value="Sig_transdc_His_kin-like_C"/>
</dbReference>
<dbReference type="CDD" id="cd00063">
    <property type="entry name" value="FN3"/>
    <property type="match status" value="1"/>
</dbReference>
<sequence length="1075" mass="122061">MIIINKLKNTILKISVIFFILNLFTSISVIKAEAYSNIVFKNITIEDGLAQATVECMIQDSRGYMWFGTNDGLSRYNGHEFEVYRNEIGVDNSIVNNYIVCMNEDRDGNLWIGTIDGASKINLSTNEITNYKNSSGLSNNNVTEILVTKDGEILLATVDGLNIYDKTNDRFTRIFNNEYLEDQEIYSLDEDINGDIWLGGSKNITKINLKNNTCEDFSDINKKYEKINDCAYKILCDDKYIWVGTVSNGLYKINIETYEIETINSSNSKIPSNSIHTIMKDKNGIMWIGTDSGLVKYDSKNDEYNTYVNKAYDKYSLVDDYVYSVIQDRSGLIWVGTYAGVSMFEPENKIEHYKVDPLSHSSINENLIHGIYEDDDGLIWIGTNTKGVNILDRKNESIYDISEFTNGTALSSNSINDISGHANKIFIATNNGLNIYDKNTRKISVYNEKQGLNAKKIRNITYDDSGVLWIGTTNGINILNLETDEITDLNYILDKYSLDDRYSECIFKDSEGFYWLGSFLNGGLIKIDPYNNTAIQYKHEGKDGDLSNNTVRTIVEDDEKNIWVGTSGGLNKLDKETGKFKTYTTSDGLANNNIYGIVIDESGNLWMSTNLGISKLDREKDRFFNLNITDGLQSNEFNGHSYGKLKSGELIFGGINGLNIFNPDEILNNMYIPRVEFDRFRVNGRTIDTLQDAKLNYNENTIGIKFFLPDYKNIKNIQYYYSLEGAGNDWSLVNTNELVLSNLGSGTYIFRVKARNSSGIFSEESSFKFTIKPPFWRSAEFILIYILIGVSLVVLIVKSKNTKMRLLDDMVSKRTRELSDEMEKNTELLNKIINLEKRKNAYLVNISHDLRTPLNVLSSIHQLINQLNKSESGIEREKLDYYMNIFGKNVDRLLKLINDLIDSSKIEHGNYHINIGKHNIVYIVEDTALSLKDYVESKNIELIIDPDVEECFIECDSNEIERCIINLVNNAAKFTDEGGRILVSVVELENEVKIMVSDTGIGIDEKHLETVFDRFNQVIDSNKETKGGSGLGLTITKLIVGLHNGRIFAESEINVGSKFTIILPKKQPKEKVEKI</sequence>
<dbReference type="PRINTS" id="PR00344">
    <property type="entry name" value="BCTRLSENSOR"/>
</dbReference>
<dbReference type="InterPro" id="IPR036890">
    <property type="entry name" value="HATPase_C_sf"/>
</dbReference>
<dbReference type="Gene3D" id="2.130.10.10">
    <property type="entry name" value="YVTN repeat-like/Quinoprotein amine dehydrogenase"/>
    <property type="match status" value="2"/>
</dbReference>
<dbReference type="InterPro" id="IPR003594">
    <property type="entry name" value="HATPase_dom"/>
</dbReference>
<dbReference type="InterPro" id="IPR011123">
    <property type="entry name" value="Y_Y_Y"/>
</dbReference>
<keyword evidence="5" id="KW-0808">Transferase</keyword>
<evidence type="ECO:0000256" key="3">
    <source>
        <dbReference type="ARBA" id="ARBA00012438"/>
    </source>
</evidence>
<evidence type="ECO:0000256" key="2">
    <source>
        <dbReference type="ARBA" id="ARBA00004370"/>
    </source>
</evidence>
<dbReference type="SMART" id="SM00387">
    <property type="entry name" value="HATPase_c"/>
    <property type="match status" value="1"/>
</dbReference>
<dbReference type="InterPro" id="IPR003661">
    <property type="entry name" value="HisK_dim/P_dom"/>
</dbReference>
<gene>
    <name evidence="10" type="ORF">GND98_012590</name>
</gene>
<dbReference type="InterPro" id="IPR015943">
    <property type="entry name" value="WD40/YVTN_repeat-like_dom_sf"/>
</dbReference>
<dbReference type="PANTHER" id="PTHR43547:SF2">
    <property type="entry name" value="HYBRID SIGNAL TRANSDUCTION HISTIDINE KINASE C"/>
    <property type="match status" value="1"/>
</dbReference>
<dbReference type="Proteomes" id="UP000474042">
    <property type="component" value="Unassembled WGS sequence"/>
</dbReference>
<keyword evidence="6 10" id="KW-0418">Kinase</keyword>
<dbReference type="EMBL" id="WOFV02000040">
    <property type="protein sequence ID" value="NAS18682.1"/>
    <property type="molecule type" value="Genomic_DNA"/>
</dbReference>
<keyword evidence="8" id="KW-0812">Transmembrane</keyword>
<evidence type="ECO:0000256" key="5">
    <source>
        <dbReference type="ARBA" id="ARBA00022679"/>
    </source>
</evidence>
<dbReference type="EC" id="2.7.13.3" evidence="3"/>
<evidence type="ECO:0000313" key="11">
    <source>
        <dbReference type="Proteomes" id="UP000474042"/>
    </source>
</evidence>
<evidence type="ECO:0000256" key="4">
    <source>
        <dbReference type="ARBA" id="ARBA00022553"/>
    </source>
</evidence>
<dbReference type="InterPro" id="IPR036097">
    <property type="entry name" value="HisK_dim/P_sf"/>
</dbReference>
<dbReference type="Pfam" id="PF02518">
    <property type="entry name" value="HATPase_c"/>
    <property type="match status" value="1"/>
</dbReference>
<dbReference type="InterPro" id="IPR005467">
    <property type="entry name" value="His_kinase_dom"/>
</dbReference>
<keyword evidence="7" id="KW-0902">Two-component regulatory system</keyword>
<proteinExistence type="predicted"/>
<dbReference type="InterPro" id="IPR013783">
    <property type="entry name" value="Ig-like_fold"/>
</dbReference>
<dbReference type="SUPFAM" id="SSF63829">
    <property type="entry name" value="Calcium-dependent phosphotriesterase"/>
    <property type="match status" value="2"/>
</dbReference>
<dbReference type="CDD" id="cd00082">
    <property type="entry name" value="HisKA"/>
    <property type="match status" value="1"/>
</dbReference>
<comment type="caution">
    <text evidence="10">The sequence shown here is derived from an EMBL/GenBank/DDBJ whole genome shotgun (WGS) entry which is preliminary data.</text>
</comment>
<evidence type="ECO:0000313" key="10">
    <source>
        <dbReference type="EMBL" id="NAS18682.1"/>
    </source>
</evidence>
<evidence type="ECO:0000256" key="1">
    <source>
        <dbReference type="ARBA" id="ARBA00000085"/>
    </source>
</evidence>
<organism evidence="10 11">
    <name type="scientific">Clostridium butyricum</name>
    <dbReference type="NCBI Taxonomy" id="1492"/>
    <lineage>
        <taxon>Bacteria</taxon>
        <taxon>Bacillati</taxon>
        <taxon>Bacillota</taxon>
        <taxon>Clostridia</taxon>
        <taxon>Eubacteriales</taxon>
        <taxon>Clostridiaceae</taxon>
        <taxon>Clostridium</taxon>
    </lineage>
</organism>
<dbReference type="AlphaFoldDB" id="A0A6L9EQA5"/>
<evidence type="ECO:0000256" key="8">
    <source>
        <dbReference type="SAM" id="Phobius"/>
    </source>
</evidence>
<dbReference type="Pfam" id="PF07495">
    <property type="entry name" value="Y_Y_Y"/>
    <property type="match status" value="1"/>
</dbReference>
<reference evidence="10 11" key="1">
    <citation type="submission" date="2020-01" db="EMBL/GenBank/DDBJ databases">
        <title>Genome sequence of a 1,3-propanediol producer, Clostridium butyricum S3.</title>
        <authorList>
            <person name="Zhou J."/>
        </authorList>
    </citation>
    <scope>NUCLEOTIDE SEQUENCE [LARGE SCALE GENOMIC DNA]</scope>
    <source>
        <strain evidence="10 11">S3</strain>
    </source>
</reference>
<dbReference type="GO" id="GO:0016020">
    <property type="term" value="C:membrane"/>
    <property type="evidence" value="ECO:0007669"/>
    <property type="project" value="UniProtKB-SubCell"/>
</dbReference>
<dbReference type="InterPro" id="IPR003961">
    <property type="entry name" value="FN3_dom"/>
</dbReference>
<dbReference type="Pfam" id="PF00512">
    <property type="entry name" value="HisKA"/>
    <property type="match status" value="1"/>
</dbReference>
<evidence type="ECO:0000256" key="7">
    <source>
        <dbReference type="ARBA" id="ARBA00023012"/>
    </source>
</evidence>
<dbReference type="Gene3D" id="2.60.40.10">
    <property type="entry name" value="Immunoglobulins"/>
    <property type="match status" value="1"/>
</dbReference>
<keyword evidence="8" id="KW-0472">Membrane</keyword>
<dbReference type="FunFam" id="3.30.565.10:FF:000006">
    <property type="entry name" value="Sensor histidine kinase WalK"/>
    <property type="match status" value="1"/>
</dbReference>
<dbReference type="PANTHER" id="PTHR43547">
    <property type="entry name" value="TWO-COMPONENT HISTIDINE KINASE"/>
    <property type="match status" value="1"/>
</dbReference>
<feature type="domain" description="Histidine kinase" evidence="9">
    <location>
        <begin position="845"/>
        <end position="1067"/>
    </location>
</feature>
<evidence type="ECO:0000259" key="9">
    <source>
        <dbReference type="PROSITE" id="PS50109"/>
    </source>
</evidence>
<dbReference type="SUPFAM" id="SSF55874">
    <property type="entry name" value="ATPase domain of HSP90 chaperone/DNA topoisomerase II/histidine kinase"/>
    <property type="match status" value="1"/>
</dbReference>
<comment type="catalytic activity">
    <reaction evidence="1">
        <text>ATP + protein L-histidine = ADP + protein N-phospho-L-histidine.</text>
        <dbReference type="EC" id="2.7.13.3"/>
    </reaction>
</comment>
<feature type="transmembrane region" description="Helical" evidence="8">
    <location>
        <begin position="775"/>
        <end position="797"/>
    </location>
</feature>
<keyword evidence="8" id="KW-1133">Transmembrane helix</keyword>
<dbReference type="GO" id="GO:0000155">
    <property type="term" value="F:phosphorelay sensor kinase activity"/>
    <property type="evidence" value="ECO:0007669"/>
    <property type="project" value="InterPro"/>
</dbReference>
<dbReference type="InterPro" id="IPR011110">
    <property type="entry name" value="Reg_prop"/>
</dbReference>
<dbReference type="Pfam" id="PF07494">
    <property type="entry name" value="Reg_prop"/>
    <property type="match status" value="7"/>
</dbReference>
<accession>A0A6L9EQA5</accession>
<protein>
    <recommendedName>
        <fullName evidence="3">histidine kinase</fullName>
        <ecNumber evidence="3">2.7.13.3</ecNumber>
    </recommendedName>
</protein>
<comment type="subcellular location">
    <subcellularLocation>
        <location evidence="2">Membrane</location>
    </subcellularLocation>
</comment>
<evidence type="ECO:0000256" key="6">
    <source>
        <dbReference type="ARBA" id="ARBA00022777"/>
    </source>
</evidence>
<name>A0A6L9EQA5_CLOBU</name>
<dbReference type="PROSITE" id="PS50109">
    <property type="entry name" value="HIS_KIN"/>
    <property type="match status" value="1"/>
</dbReference>
<dbReference type="SMART" id="SM00388">
    <property type="entry name" value="HisKA"/>
    <property type="match status" value="1"/>
</dbReference>
<dbReference type="Gene3D" id="3.30.565.10">
    <property type="entry name" value="Histidine kinase-like ATPase, C-terminal domain"/>
    <property type="match status" value="1"/>
</dbReference>
<keyword evidence="4" id="KW-0597">Phosphoprotein</keyword>
<dbReference type="SUPFAM" id="SSF47384">
    <property type="entry name" value="Homodimeric domain of signal transducing histidine kinase"/>
    <property type="match status" value="1"/>
</dbReference>
<feature type="transmembrane region" description="Helical" evidence="8">
    <location>
        <begin position="12"/>
        <end position="30"/>
    </location>
</feature>
<dbReference type="Gene3D" id="1.10.287.130">
    <property type="match status" value="1"/>
</dbReference>